<proteinExistence type="predicted"/>
<name>A0A3B1DPS5_9ZZZZ</name>
<dbReference type="EMBL" id="UOGL01000488">
    <property type="protein sequence ID" value="VAX40861.1"/>
    <property type="molecule type" value="Genomic_DNA"/>
</dbReference>
<sequence length="444" mass="50373">MFSKRNVIISVVSVMVIGIVVLLLIQQQRPVVPEHDNPVVNVVNTVSQNEQIKHPALPKNSPFRVIVPGTLFLANFMYREPAQLGRLLKKVLIEYDLIDKPLPPDKTKNLPPLVITEAALNYQEKLGFYFIARDYHGVHKDSKSLTEVEHQFYVKIMTTIAKQSPGTFTRFSAATYLADCVIAGSREEDPPEKSPVSLEDVRQCYDSAFASLFDQAESMSDYELNLIAVFFSIAYAYEEGFLFNFLMVEALSSKETTEKGIQRALNARMKSITDKLELIAARTKSPERRKSLNEFSKSLKKSESSYIPIFSSSASAVKQVRPFAESFIAAVNDEDLEAMLKHCLNSESELITYWKNTKKYPKSLRDEFSTTKNTTSLRLLGINSLAIRCDSMFKKDVFSIPNKNVFSITLYLAVTDSNGVTKVIEREHYWGRQNGKWKIANRNK</sequence>
<feature type="transmembrane region" description="Helical" evidence="1">
    <location>
        <begin position="7"/>
        <end position="25"/>
    </location>
</feature>
<gene>
    <name evidence="2" type="ORF">MNBD_PLANCTO02-1152</name>
</gene>
<keyword evidence="1" id="KW-0472">Membrane</keyword>
<protein>
    <submittedName>
        <fullName evidence="2">Uncharacterized protein</fullName>
    </submittedName>
</protein>
<organism evidence="2">
    <name type="scientific">hydrothermal vent metagenome</name>
    <dbReference type="NCBI Taxonomy" id="652676"/>
    <lineage>
        <taxon>unclassified sequences</taxon>
        <taxon>metagenomes</taxon>
        <taxon>ecological metagenomes</taxon>
    </lineage>
</organism>
<keyword evidence="1" id="KW-0812">Transmembrane</keyword>
<keyword evidence="1" id="KW-1133">Transmembrane helix</keyword>
<reference evidence="2" key="1">
    <citation type="submission" date="2018-06" db="EMBL/GenBank/DDBJ databases">
        <authorList>
            <person name="Zhirakovskaya E."/>
        </authorList>
    </citation>
    <scope>NUCLEOTIDE SEQUENCE</scope>
</reference>
<evidence type="ECO:0000256" key="1">
    <source>
        <dbReference type="SAM" id="Phobius"/>
    </source>
</evidence>
<accession>A0A3B1DPS5</accession>
<evidence type="ECO:0000313" key="2">
    <source>
        <dbReference type="EMBL" id="VAX40861.1"/>
    </source>
</evidence>
<dbReference type="AlphaFoldDB" id="A0A3B1DPS5"/>